<keyword evidence="2" id="KW-1185">Reference proteome</keyword>
<evidence type="ECO:0000313" key="1">
    <source>
        <dbReference type="Ensembl" id="ENSOSUP00000002715.1"/>
    </source>
</evidence>
<protein>
    <submittedName>
        <fullName evidence="1">Uncharacterized protein</fullName>
    </submittedName>
</protein>
<dbReference type="AlphaFoldDB" id="A0A8C8ADE1"/>
<sequence>FSLLVWSQHFNFVCHFPPPDVAEMLFPSGKEHFAYSCPWPCVYHLTEHSEVLFCSKNIRESQRGNGTNLSLLKGTRPSSVAGVVSAQHSCMSQTDLCFSGKLRG</sequence>
<dbReference type="Ensembl" id="ENSOSUT00000002779.1">
    <property type="protein sequence ID" value="ENSOSUP00000002715.1"/>
    <property type="gene ID" value="ENSOSUG00000001913.1"/>
</dbReference>
<name>A0A8C8ADE1_9STRI</name>
<reference evidence="1" key="2">
    <citation type="submission" date="2025-09" db="UniProtKB">
        <authorList>
            <consortium name="Ensembl"/>
        </authorList>
    </citation>
    <scope>IDENTIFICATION</scope>
</reference>
<accession>A0A8C8ADE1</accession>
<evidence type="ECO:0000313" key="2">
    <source>
        <dbReference type="Proteomes" id="UP000694552"/>
    </source>
</evidence>
<reference evidence="1" key="1">
    <citation type="submission" date="2025-08" db="UniProtKB">
        <authorList>
            <consortium name="Ensembl"/>
        </authorList>
    </citation>
    <scope>IDENTIFICATION</scope>
</reference>
<proteinExistence type="predicted"/>
<dbReference type="Proteomes" id="UP000694552">
    <property type="component" value="Unplaced"/>
</dbReference>
<organism evidence="1 2">
    <name type="scientific">Otus sunia</name>
    <name type="common">Oriental scops-owl</name>
    <dbReference type="NCBI Taxonomy" id="257818"/>
    <lineage>
        <taxon>Eukaryota</taxon>
        <taxon>Metazoa</taxon>
        <taxon>Chordata</taxon>
        <taxon>Craniata</taxon>
        <taxon>Vertebrata</taxon>
        <taxon>Euteleostomi</taxon>
        <taxon>Archelosauria</taxon>
        <taxon>Archosauria</taxon>
        <taxon>Dinosauria</taxon>
        <taxon>Saurischia</taxon>
        <taxon>Theropoda</taxon>
        <taxon>Coelurosauria</taxon>
        <taxon>Aves</taxon>
        <taxon>Neognathae</taxon>
        <taxon>Neoaves</taxon>
        <taxon>Telluraves</taxon>
        <taxon>Strigiformes</taxon>
        <taxon>Strigidae</taxon>
        <taxon>Otus</taxon>
    </lineage>
</organism>